<keyword evidence="1" id="KW-1133">Transmembrane helix</keyword>
<feature type="transmembrane region" description="Helical" evidence="1">
    <location>
        <begin position="67"/>
        <end position="89"/>
    </location>
</feature>
<organism evidence="3 4">
    <name type="scientific">Virgibacillus indicus</name>
    <dbReference type="NCBI Taxonomy" id="2024554"/>
    <lineage>
        <taxon>Bacteria</taxon>
        <taxon>Bacillati</taxon>
        <taxon>Bacillota</taxon>
        <taxon>Bacilli</taxon>
        <taxon>Bacillales</taxon>
        <taxon>Bacillaceae</taxon>
        <taxon>Virgibacillus</taxon>
    </lineage>
</organism>
<accession>A0A265N7E0</accession>
<evidence type="ECO:0000313" key="3">
    <source>
        <dbReference type="EMBL" id="OZU87747.1"/>
    </source>
</evidence>
<protein>
    <recommendedName>
        <fullName evidence="2">DUF4064 domain-containing protein</fullName>
    </recommendedName>
</protein>
<evidence type="ECO:0000313" key="4">
    <source>
        <dbReference type="Proteomes" id="UP000216498"/>
    </source>
</evidence>
<dbReference type="AlphaFoldDB" id="A0A265N7E0"/>
<keyword evidence="4" id="KW-1185">Reference proteome</keyword>
<feature type="transmembrane region" description="Helical" evidence="1">
    <location>
        <begin position="101"/>
        <end position="127"/>
    </location>
</feature>
<dbReference type="RefSeq" id="WP_094886775.1">
    <property type="nucleotide sequence ID" value="NZ_NPMS01000008.1"/>
</dbReference>
<dbReference type="EMBL" id="NPMS01000008">
    <property type="protein sequence ID" value="OZU87747.1"/>
    <property type="molecule type" value="Genomic_DNA"/>
</dbReference>
<dbReference type="OrthoDB" id="2357232at2"/>
<feature type="domain" description="DUF4064" evidence="2">
    <location>
        <begin position="2"/>
        <end position="111"/>
    </location>
</feature>
<evidence type="ECO:0000256" key="1">
    <source>
        <dbReference type="SAM" id="Phobius"/>
    </source>
</evidence>
<gene>
    <name evidence="3" type="ORF">CIL03_15385</name>
</gene>
<dbReference type="Proteomes" id="UP000216498">
    <property type="component" value="Unassembled WGS sequence"/>
</dbReference>
<proteinExistence type="predicted"/>
<comment type="caution">
    <text evidence="3">The sequence shown here is derived from an EMBL/GenBank/DDBJ whole genome shotgun (WGS) entry which is preliminary data.</text>
</comment>
<evidence type="ECO:0000259" key="2">
    <source>
        <dbReference type="Pfam" id="PF13273"/>
    </source>
</evidence>
<keyword evidence="1" id="KW-0472">Membrane</keyword>
<reference evidence="3 4" key="1">
    <citation type="submission" date="2017-08" db="EMBL/GenBank/DDBJ databases">
        <title>Virgibacillus indicus sp. nov. and Virgibacillus profoundi sp. nov, two moderately halophilic bacteria isolated from marine sediment by using the Microfluidic Streak Plate.</title>
        <authorList>
            <person name="Xu B."/>
            <person name="Hu B."/>
            <person name="Wang J."/>
            <person name="Zhu Y."/>
            <person name="Huang L."/>
            <person name="Du W."/>
            <person name="Huang Y."/>
        </authorList>
    </citation>
    <scope>NUCLEOTIDE SEQUENCE [LARGE SCALE GENOMIC DNA]</scope>
    <source>
        <strain evidence="3 4">IO3-P2-C2</strain>
    </source>
</reference>
<dbReference type="InterPro" id="IPR025273">
    <property type="entry name" value="DUF4064"/>
</dbReference>
<dbReference type="Pfam" id="PF13273">
    <property type="entry name" value="DUF4064"/>
    <property type="match status" value="1"/>
</dbReference>
<name>A0A265N7E0_9BACI</name>
<feature type="transmembrane region" description="Helical" evidence="1">
    <location>
        <begin position="7"/>
        <end position="30"/>
    </location>
</feature>
<keyword evidence="1" id="KW-0812">Transmembrane</keyword>
<sequence>MKRTAEIILGIIGALVFGIFTVIGAVMVWLHNNEGLIEDILNEETAQDFPEISMMNFNDFIRVMGEAGWQIVIISLIAIMLGIVAMVLLKGNKKPTAAGIIFIATTVIVAFINMPIGIFAGIFYLIAGILCLARKPKVTEQVIDEPNDLNS</sequence>